<evidence type="ECO:0000313" key="3">
    <source>
        <dbReference type="Proteomes" id="UP000503462"/>
    </source>
</evidence>
<dbReference type="PANTHER" id="PTHR28298:SF1">
    <property type="entry name" value="EISOSOME PROTEIN 1"/>
    <property type="match status" value="1"/>
</dbReference>
<proteinExistence type="predicted"/>
<feature type="compositionally biased region" description="Low complexity" evidence="1">
    <location>
        <begin position="26"/>
        <end position="45"/>
    </location>
</feature>
<dbReference type="InterPro" id="IPR024527">
    <property type="entry name" value="Eisosome1"/>
</dbReference>
<dbReference type="Pfam" id="PF12757">
    <property type="entry name" value="Eisosome1"/>
    <property type="match status" value="1"/>
</dbReference>
<keyword evidence="3" id="KW-1185">Reference proteome</keyword>
<dbReference type="PANTHER" id="PTHR28298">
    <property type="entry name" value="EISOSOME PROTEIN 1"/>
    <property type="match status" value="1"/>
</dbReference>
<evidence type="ECO:0008006" key="4">
    <source>
        <dbReference type="Google" id="ProtNLM"/>
    </source>
</evidence>
<feature type="region of interest" description="Disordered" evidence="1">
    <location>
        <begin position="1"/>
        <end position="58"/>
    </location>
</feature>
<gene>
    <name evidence="2" type="ORF">AMS68_002290</name>
</gene>
<organism evidence="2 3">
    <name type="scientific">Peltaster fructicola</name>
    <dbReference type="NCBI Taxonomy" id="286661"/>
    <lineage>
        <taxon>Eukaryota</taxon>
        <taxon>Fungi</taxon>
        <taxon>Dikarya</taxon>
        <taxon>Ascomycota</taxon>
        <taxon>Pezizomycotina</taxon>
        <taxon>Dothideomycetes</taxon>
        <taxon>Dothideomycetes incertae sedis</taxon>
        <taxon>Peltaster</taxon>
    </lineage>
</organism>
<dbReference type="EMBL" id="CP051140">
    <property type="protein sequence ID" value="QIW96772.1"/>
    <property type="molecule type" value="Genomic_DNA"/>
</dbReference>
<sequence>MSGEHLTTAPPCPDPRHIKTQQAVGASIDSRSLSSKSAAASLKYARPQDLPSYPTHGIDTANSAGQAAMLAKDYKMKELWQPELSSAGSRAALLAHKDGGKLDLWHPTASADGNSAAKLAMRNKTLSPQLDYGYTKDGRSNALLAATKSQRNGRQRAGSSPAPVPPVYPDSANSAYNALNAATISHRASVKTTSPRDPDGWDSAAMQAARIQNIGDHLDREMYTERPPVEIELQEKRDKDALRASAVSMAKQMYEAQNRTPGSSDGKSVRASGTTDIKQEAMRYIHLQDAAHKLAQERLAKVDKNFETMRYREYYGYNANPQRSRLSMTGFMRKRASSEAAKDDLDSSDDEEQARRVRNQMSQFNTALASVDAKKQQTDRDALLAVAQKRVQKSMLDMDAKVFQDTGKVSQAMMDEWETKAKKRATEDAEKREINRGKTHIGAGKYMDTAEIEAIAQARLKPTLDEINENAERRRARDEEIRQEKEQQERFKQQEKLRSKEGKEEWKRFKEEEKAVARKEKAENDGDNKRSFLSRLSVKRKSRDPAKHEAEGVTGAAAAGSTLGEVAEKVKNEDVTDEEIMPEQSTTQDSTMPVIEQTAVRESVLPTTATEPATIAVDDQADVTTAEDDTHGKSGKGIKGLFSKLRNRKSHAEDELHQPEATSPVVGSAAVADEQHTGAKLEPTPVVASSVTEPPTLPQQTGSDITPAPVGTDETPISPSSFKRREVDDDADISSLSSGVDEDDFKDGRTGRAARALRMKGAEPKTKLEDDPEDDEEETFEEARDTVDPSSAPEPAFVGQKNAVQHGRETKFQEVL</sequence>
<reference evidence="2 3" key="1">
    <citation type="journal article" date="2016" name="Sci. Rep.">
        <title>Peltaster fructicola genome reveals evolution from an invasive phytopathogen to an ectophytic parasite.</title>
        <authorList>
            <person name="Xu C."/>
            <person name="Chen H."/>
            <person name="Gleason M.L."/>
            <person name="Xu J.R."/>
            <person name="Liu H."/>
            <person name="Zhang R."/>
            <person name="Sun G."/>
        </authorList>
    </citation>
    <scope>NUCLEOTIDE SEQUENCE [LARGE SCALE GENOMIC DNA]</scope>
    <source>
        <strain evidence="2 3">LNHT1506</strain>
    </source>
</reference>
<name>A0A6H0XPY8_9PEZI</name>
<feature type="region of interest" description="Disordered" evidence="1">
    <location>
        <begin position="466"/>
        <end position="816"/>
    </location>
</feature>
<protein>
    <recommendedName>
        <fullName evidence="4">Eisosome protein 1</fullName>
    </recommendedName>
</protein>
<feature type="compositionally biased region" description="Low complexity" evidence="1">
    <location>
        <begin position="552"/>
        <end position="565"/>
    </location>
</feature>
<accession>A0A6H0XPY8</accession>
<dbReference type="Proteomes" id="UP000503462">
    <property type="component" value="Chromosome 2"/>
</dbReference>
<feature type="compositionally biased region" description="Basic and acidic residues" evidence="1">
    <location>
        <begin position="806"/>
        <end position="816"/>
    </location>
</feature>
<dbReference type="GO" id="GO:0070941">
    <property type="term" value="P:eisosome assembly"/>
    <property type="evidence" value="ECO:0007669"/>
    <property type="project" value="TreeGrafter"/>
</dbReference>
<evidence type="ECO:0000256" key="1">
    <source>
        <dbReference type="SAM" id="MobiDB-lite"/>
    </source>
</evidence>
<dbReference type="AlphaFoldDB" id="A0A6H0XPY8"/>
<feature type="compositionally biased region" description="Basic and acidic residues" evidence="1">
    <location>
        <begin position="470"/>
        <end position="530"/>
    </location>
</feature>
<dbReference type="OrthoDB" id="4070583at2759"/>
<feature type="region of interest" description="Disordered" evidence="1">
    <location>
        <begin position="148"/>
        <end position="168"/>
    </location>
</feature>
<feature type="compositionally biased region" description="Acidic residues" evidence="1">
    <location>
        <begin position="770"/>
        <end position="780"/>
    </location>
</feature>
<feature type="compositionally biased region" description="Polar residues" evidence="1">
    <location>
        <begin position="687"/>
        <end position="704"/>
    </location>
</feature>
<feature type="compositionally biased region" description="Basic and acidic residues" evidence="1">
    <location>
        <begin position="760"/>
        <end position="769"/>
    </location>
</feature>
<evidence type="ECO:0000313" key="2">
    <source>
        <dbReference type="EMBL" id="QIW96772.1"/>
    </source>
</evidence>